<evidence type="ECO:0000313" key="2">
    <source>
        <dbReference type="Proteomes" id="UP000223042"/>
    </source>
</evidence>
<dbReference type="GeneID" id="54982011"/>
<reference evidence="2" key="1">
    <citation type="submission" date="2017-06" db="EMBL/GenBank/DDBJ databases">
        <authorList>
            <person name="Spollen W.G."/>
            <person name="Givan S.A."/>
            <person name="Brown P.B."/>
            <person name="Attai H."/>
        </authorList>
    </citation>
    <scope>NUCLEOTIDE SEQUENCE [LARGE SCALE GENOMIC DNA]</scope>
</reference>
<dbReference type="Pfam" id="PF11123">
    <property type="entry name" value="DNA_Packaging_2"/>
    <property type="match status" value="1"/>
</dbReference>
<organism evidence="1 2">
    <name type="scientific">Agrobacterium phage Atu_ph02</name>
    <dbReference type="NCBI Taxonomy" id="2024261"/>
    <lineage>
        <taxon>Viruses</taxon>
        <taxon>Duplodnaviria</taxon>
        <taxon>Heunggongvirae</taxon>
        <taxon>Uroviricota</taxon>
        <taxon>Caudoviricetes</taxon>
        <taxon>Autographivirales</taxon>
        <taxon>Dunnvirinae</taxon>
        <taxon>Atuphduovirus</taxon>
        <taxon>Atuphduovirus atuph02</taxon>
    </lineage>
</organism>
<protein>
    <submittedName>
        <fullName evidence="1">Uncharacterized protein</fullName>
    </submittedName>
</protein>
<evidence type="ECO:0000313" key="1">
    <source>
        <dbReference type="EMBL" id="AUZ94747.1"/>
    </source>
</evidence>
<dbReference type="EMBL" id="MF403005">
    <property type="protein sequence ID" value="AUZ94747.1"/>
    <property type="molecule type" value="Genomic_DNA"/>
</dbReference>
<accession>A0A2L0UYY6</accession>
<name>A0A2L0UYY6_9CAUD</name>
<sequence>MTVNAASEGVLGNLHSRVATVMKGALDVYDAEQQDYLERVGQGEPDLIAPQPNASLLSVITKFLADNSITCVPAESNELSALETSLREKRERRSVRNVSNVVPITG</sequence>
<dbReference type="InterPro" id="IPR024345">
    <property type="entry name" value="DNA_matur_Phage_T7-like"/>
</dbReference>
<dbReference type="Proteomes" id="UP000223042">
    <property type="component" value="Segment"/>
</dbReference>
<keyword evidence="2" id="KW-1185">Reference proteome</keyword>
<proteinExistence type="predicted"/>
<dbReference type="RefSeq" id="YP_009791823.1">
    <property type="nucleotide sequence ID" value="NC_047845.1"/>
</dbReference>
<dbReference type="KEGG" id="vg:54982011"/>